<proteinExistence type="predicted"/>
<dbReference type="Pfam" id="PF10989">
    <property type="entry name" value="DUF2808"/>
    <property type="match status" value="1"/>
</dbReference>
<dbReference type="EMBL" id="AP018203">
    <property type="protein sequence ID" value="BAY54030.1"/>
    <property type="molecule type" value="Genomic_DNA"/>
</dbReference>
<evidence type="ECO:0000313" key="2">
    <source>
        <dbReference type="EMBL" id="BAY54030.1"/>
    </source>
</evidence>
<dbReference type="AlphaFoldDB" id="A0A1Z4JBF3"/>
<evidence type="ECO:0008006" key="4">
    <source>
        <dbReference type="Google" id="ProtNLM"/>
    </source>
</evidence>
<keyword evidence="1" id="KW-0732">Signal</keyword>
<sequence>MLFQKLAISTMFAIATAVSTQSSAFSQTTFKNPTHPYLSEIGTAQTTISHQPSQSQFKNSTHLRLSEIGTSSSMQSPMTQMVEAPMSQAPLNNGQTYFSHSPQLVRVHASQTQAYTPSTYEFTLTVPANAGQSLKAVRIAQERNLGTVKFDASRSKAFAGERFAAGAEIPLASVGGEKPAPGEATIVFDQPVQPGSTVTVALEAKANPEFGGAYEFGVTAFPAGDNGVGQFLGFGRINLYSGGE</sequence>
<gene>
    <name evidence="2" type="ORF">NIES2135_08430</name>
</gene>
<dbReference type="InterPro" id="IPR021256">
    <property type="entry name" value="DUF2808"/>
</dbReference>
<dbReference type="Proteomes" id="UP000217895">
    <property type="component" value="Chromosome"/>
</dbReference>
<keyword evidence="3" id="KW-1185">Reference proteome</keyword>
<organism evidence="2 3">
    <name type="scientific">Leptolyngbya boryana NIES-2135</name>
    <dbReference type="NCBI Taxonomy" id="1973484"/>
    <lineage>
        <taxon>Bacteria</taxon>
        <taxon>Bacillati</taxon>
        <taxon>Cyanobacteriota</taxon>
        <taxon>Cyanophyceae</taxon>
        <taxon>Leptolyngbyales</taxon>
        <taxon>Leptolyngbyaceae</taxon>
        <taxon>Leptolyngbya group</taxon>
        <taxon>Leptolyngbya</taxon>
    </lineage>
</organism>
<feature type="signal peptide" evidence="1">
    <location>
        <begin position="1"/>
        <end position="24"/>
    </location>
</feature>
<reference evidence="2 3" key="1">
    <citation type="submission" date="2017-06" db="EMBL/GenBank/DDBJ databases">
        <title>Genome sequencing of cyanobaciteial culture collection at National Institute for Environmental Studies (NIES).</title>
        <authorList>
            <person name="Hirose Y."/>
            <person name="Shimura Y."/>
            <person name="Fujisawa T."/>
            <person name="Nakamura Y."/>
            <person name="Kawachi M."/>
        </authorList>
    </citation>
    <scope>NUCLEOTIDE SEQUENCE [LARGE SCALE GENOMIC DNA]</scope>
    <source>
        <strain evidence="2 3">NIES-2135</strain>
    </source>
</reference>
<evidence type="ECO:0000313" key="3">
    <source>
        <dbReference type="Proteomes" id="UP000217895"/>
    </source>
</evidence>
<protein>
    <recommendedName>
        <fullName evidence="4">DUF2808 domain-containing protein</fullName>
    </recommendedName>
</protein>
<accession>A0A1Z4JBF3</accession>
<evidence type="ECO:0000256" key="1">
    <source>
        <dbReference type="SAM" id="SignalP"/>
    </source>
</evidence>
<name>A0A1Z4JBF3_LEPBY</name>
<feature type="chain" id="PRO_5011114550" description="DUF2808 domain-containing protein" evidence="1">
    <location>
        <begin position="25"/>
        <end position="244"/>
    </location>
</feature>